<keyword evidence="2" id="KW-1185">Reference proteome</keyword>
<dbReference type="EMBL" id="ML208637">
    <property type="protein sequence ID" value="TFK61690.1"/>
    <property type="molecule type" value="Genomic_DNA"/>
</dbReference>
<organism evidence="1 2">
    <name type="scientific">Pluteus cervinus</name>
    <dbReference type="NCBI Taxonomy" id="181527"/>
    <lineage>
        <taxon>Eukaryota</taxon>
        <taxon>Fungi</taxon>
        <taxon>Dikarya</taxon>
        <taxon>Basidiomycota</taxon>
        <taxon>Agaricomycotina</taxon>
        <taxon>Agaricomycetes</taxon>
        <taxon>Agaricomycetidae</taxon>
        <taxon>Agaricales</taxon>
        <taxon>Pluteineae</taxon>
        <taxon>Pluteaceae</taxon>
        <taxon>Pluteus</taxon>
    </lineage>
</organism>
<proteinExistence type="predicted"/>
<evidence type="ECO:0000313" key="1">
    <source>
        <dbReference type="EMBL" id="TFK61690.1"/>
    </source>
</evidence>
<sequence length="290" mass="31680">MGQYWMLLNLDKRERSGHLGKLREFWGSGSACNVFYRLLVPLPPRVFSPPATPGDPSSNSTAATADGSEAGATSSAVQSDSSDASLPEEEDDIALHEQDRVPRRRKRDAPPAPAPTPLIIGGWAGDRIVCIGDYADTGGLPSNLLTPTELASLQTSDLELYHHARNEFTSVSGTPSRVLKAEASVAYSKDKTWVLRNLTKKVYVDLQTFEAKNIGGVDQILLTNICWSSHGDCTLEYDITGGKWAGDRFDVNVIESVQGAMENEGEGENQWKDVTQQVIKSVGRIWRSQC</sequence>
<reference evidence="1 2" key="1">
    <citation type="journal article" date="2019" name="Nat. Ecol. Evol.">
        <title>Megaphylogeny resolves global patterns of mushroom evolution.</title>
        <authorList>
            <person name="Varga T."/>
            <person name="Krizsan K."/>
            <person name="Foldi C."/>
            <person name="Dima B."/>
            <person name="Sanchez-Garcia M."/>
            <person name="Sanchez-Ramirez S."/>
            <person name="Szollosi G.J."/>
            <person name="Szarkandi J.G."/>
            <person name="Papp V."/>
            <person name="Albert L."/>
            <person name="Andreopoulos W."/>
            <person name="Angelini C."/>
            <person name="Antonin V."/>
            <person name="Barry K.W."/>
            <person name="Bougher N.L."/>
            <person name="Buchanan P."/>
            <person name="Buyck B."/>
            <person name="Bense V."/>
            <person name="Catcheside P."/>
            <person name="Chovatia M."/>
            <person name="Cooper J."/>
            <person name="Damon W."/>
            <person name="Desjardin D."/>
            <person name="Finy P."/>
            <person name="Geml J."/>
            <person name="Haridas S."/>
            <person name="Hughes K."/>
            <person name="Justo A."/>
            <person name="Karasinski D."/>
            <person name="Kautmanova I."/>
            <person name="Kiss B."/>
            <person name="Kocsube S."/>
            <person name="Kotiranta H."/>
            <person name="LaButti K.M."/>
            <person name="Lechner B.E."/>
            <person name="Liimatainen K."/>
            <person name="Lipzen A."/>
            <person name="Lukacs Z."/>
            <person name="Mihaltcheva S."/>
            <person name="Morgado L.N."/>
            <person name="Niskanen T."/>
            <person name="Noordeloos M.E."/>
            <person name="Ohm R.A."/>
            <person name="Ortiz-Santana B."/>
            <person name="Ovrebo C."/>
            <person name="Racz N."/>
            <person name="Riley R."/>
            <person name="Savchenko A."/>
            <person name="Shiryaev A."/>
            <person name="Soop K."/>
            <person name="Spirin V."/>
            <person name="Szebenyi C."/>
            <person name="Tomsovsky M."/>
            <person name="Tulloss R.E."/>
            <person name="Uehling J."/>
            <person name="Grigoriev I.V."/>
            <person name="Vagvolgyi C."/>
            <person name="Papp T."/>
            <person name="Martin F.M."/>
            <person name="Miettinen O."/>
            <person name="Hibbett D.S."/>
            <person name="Nagy L.G."/>
        </authorList>
    </citation>
    <scope>NUCLEOTIDE SEQUENCE [LARGE SCALE GENOMIC DNA]</scope>
    <source>
        <strain evidence="1 2">NL-1719</strain>
    </source>
</reference>
<accession>A0ACD3A7J0</accession>
<name>A0ACD3A7J0_9AGAR</name>
<evidence type="ECO:0000313" key="2">
    <source>
        <dbReference type="Proteomes" id="UP000308600"/>
    </source>
</evidence>
<dbReference type="Proteomes" id="UP000308600">
    <property type="component" value="Unassembled WGS sequence"/>
</dbReference>
<protein>
    <submittedName>
        <fullName evidence="1">Uncharacterized protein</fullName>
    </submittedName>
</protein>
<gene>
    <name evidence="1" type="ORF">BDN72DRAFT_849463</name>
</gene>